<proteinExistence type="predicted"/>
<comment type="subcellular location">
    <subcellularLocation>
        <location evidence="1">Membrane</location>
        <topology evidence="1">Single-pass membrane protein</topology>
    </subcellularLocation>
</comment>
<evidence type="ECO:0000256" key="3">
    <source>
        <dbReference type="ARBA" id="ARBA00022989"/>
    </source>
</evidence>
<evidence type="ECO:0000256" key="2">
    <source>
        <dbReference type="ARBA" id="ARBA00022692"/>
    </source>
</evidence>
<dbReference type="InterPro" id="IPR007343">
    <property type="entry name" value="Uncharacterised_pept_Zn_put"/>
</dbReference>
<name>A0AAD1BY10_METFU</name>
<dbReference type="Proteomes" id="UP000218554">
    <property type="component" value="Chromosome"/>
</dbReference>
<protein>
    <submittedName>
        <fullName evidence="6">YpfJ protein</fullName>
    </submittedName>
</protein>
<sequence>MPEKAAAPMPHKGLLLRLLRILAWTLILVAVACAALYLAFGPARLAERLAPPPPTFPATVVTSPDVLVISTPTPTAPPADSGELVALMLESTADIWGEFLARGDFAYKQPKLQLYRGQVANPCRAKGQFSGPFYCSEGMQLYLDMDYLEALQRQSPELGSFALSYVIAREVGFHVQNLTGVNGWIKEFRQQGTSAEKLATAQSLLSDCLAGSWISYAQRKYAWLRPGDALPMLEAINALNKGRGASLPPLRDDPSNIDVQMRGEWLDQGITTGDPRECTLLFTSQVE</sequence>
<organism evidence="6 7">
    <name type="scientific">Metapseudomonas furukawaii</name>
    <name type="common">Pseudomonas furukawaii</name>
    <dbReference type="NCBI Taxonomy" id="1149133"/>
    <lineage>
        <taxon>Bacteria</taxon>
        <taxon>Pseudomonadati</taxon>
        <taxon>Pseudomonadota</taxon>
        <taxon>Gammaproteobacteria</taxon>
        <taxon>Pseudomonadales</taxon>
        <taxon>Pseudomonadaceae</taxon>
        <taxon>Metapseudomonas</taxon>
    </lineage>
</organism>
<dbReference type="EMBL" id="AP014862">
    <property type="protein sequence ID" value="BAU73155.1"/>
    <property type="molecule type" value="Genomic_DNA"/>
</dbReference>
<dbReference type="PANTHER" id="PTHR30168">
    <property type="entry name" value="PUTATIVE MEMBRANE PROTEIN YPFJ"/>
    <property type="match status" value="1"/>
</dbReference>
<dbReference type="PANTHER" id="PTHR30168:SF0">
    <property type="entry name" value="INNER MEMBRANE PROTEIN"/>
    <property type="match status" value="1"/>
</dbReference>
<evidence type="ECO:0000256" key="5">
    <source>
        <dbReference type="SAM" id="Phobius"/>
    </source>
</evidence>
<accession>A0AAD1BY10</accession>
<dbReference type="PROSITE" id="PS51257">
    <property type="entry name" value="PROKAR_LIPOPROTEIN"/>
    <property type="match status" value="1"/>
</dbReference>
<feature type="transmembrane region" description="Helical" evidence="5">
    <location>
        <begin position="21"/>
        <end position="40"/>
    </location>
</feature>
<dbReference type="GO" id="GO:0016020">
    <property type="term" value="C:membrane"/>
    <property type="evidence" value="ECO:0007669"/>
    <property type="project" value="UniProtKB-SubCell"/>
</dbReference>
<keyword evidence="4 5" id="KW-0472">Membrane</keyword>
<keyword evidence="3 5" id="KW-1133">Transmembrane helix</keyword>
<keyword evidence="2 5" id="KW-0812">Transmembrane</keyword>
<evidence type="ECO:0000313" key="7">
    <source>
        <dbReference type="Proteomes" id="UP000218554"/>
    </source>
</evidence>
<evidence type="ECO:0000313" key="6">
    <source>
        <dbReference type="EMBL" id="BAU73155.1"/>
    </source>
</evidence>
<dbReference type="AlphaFoldDB" id="A0AAD1BY10"/>
<evidence type="ECO:0000256" key="4">
    <source>
        <dbReference type="ARBA" id="ARBA00023136"/>
    </source>
</evidence>
<dbReference type="RefSeq" id="WP_003451759.1">
    <property type="nucleotide sequence ID" value="NZ_AJMR01000141.1"/>
</dbReference>
<keyword evidence="7" id="KW-1185">Reference proteome</keyword>
<gene>
    <name evidence="6" type="ORF">KF707C_14670</name>
</gene>
<dbReference type="KEGG" id="pfuw:KF707C_14670"/>
<reference evidence="7" key="1">
    <citation type="submission" date="2015-05" db="EMBL/GenBank/DDBJ databases">
        <title>Draft genome sequencing of a biphenyl-degrading bacterium, Pseudomonas balearica KF707 (=NBRC110670).</title>
        <authorList>
            <person name="Kimura N."/>
            <person name="Hirose J."/>
            <person name="Watanabe T."/>
            <person name="Suenaga H."/>
            <person name="Fujihara H."/>
            <person name="Noguchi M."/>
            <person name="Hashimoto M."/>
            <person name="Shimodaira J."/>
            <person name="Tsuchikane K."/>
            <person name="Hosoyama A."/>
            <person name="Yamazoe A."/>
            <person name="Fujita N."/>
            <person name="Furukawa K."/>
        </authorList>
    </citation>
    <scope>NUCLEOTIDE SEQUENCE [LARGE SCALE GENOMIC DNA]</scope>
    <source>
        <strain evidence="7">DSM 10086 / NBRC 110670 / KF707</strain>
    </source>
</reference>
<reference evidence="6 7" key="2">
    <citation type="journal article" date="2017" name="Int. J. Syst. Evol. Microbiol.">
        <title>Pseudomonas furukawaii sp. nov., a polychlorinated biphenyl-degrading bacterium isolated from biphenyl-contaminated soil in Japan.</title>
        <authorList>
            <person name="Kimura N."/>
            <person name="Watanabe T."/>
            <person name="Suenaga H."/>
            <person name="Fujihara H."/>
            <person name="Futagami T."/>
            <person name="Goto M."/>
            <person name="Hanada S."/>
            <person name="Hirose J."/>
        </authorList>
    </citation>
    <scope>NUCLEOTIDE SEQUENCE [LARGE SCALE GENOMIC DNA]</scope>
    <source>
        <strain evidence="7">DSM 10086 / NBRC 110670 / KF707</strain>
    </source>
</reference>
<evidence type="ECO:0000256" key="1">
    <source>
        <dbReference type="ARBA" id="ARBA00004167"/>
    </source>
</evidence>
<dbReference type="Pfam" id="PF04228">
    <property type="entry name" value="Zn_peptidase"/>
    <property type="match status" value="1"/>
</dbReference>